<dbReference type="STRING" id="1931241.BVH74_18155"/>
<accession>A0A1V0B9F1</accession>
<sequence length="164" mass="18539">MRVMAFFILLMVAGWAHAATVYRCEDAAGRAVFSQTPCSGSAAEEVQIRRNEIGGTLGPTEGYHREQELRRLSGERREIERRYERALSDIERGACREFNSTDLRTMIIKNQVVEGMTQADALRAWGRPSSVNGSQHAYHWPRGGSSYFYVRNGCVTTVQGTYQR</sequence>
<evidence type="ECO:0000313" key="4">
    <source>
        <dbReference type="Proteomes" id="UP000243488"/>
    </source>
</evidence>
<reference evidence="3 4" key="1">
    <citation type="submission" date="2017-03" db="EMBL/GenBank/DDBJ databases">
        <title>Complete genome sequence of the novel DNRA strain Pseudomonas sp. S-6-2 isolated from Chinese polluted river sediment. Journal of Biotechnology.</title>
        <authorList>
            <person name="Li J."/>
            <person name="Xiang F."/>
            <person name="Wang L."/>
            <person name="Xi L."/>
            <person name="Liu J."/>
        </authorList>
    </citation>
    <scope>NUCLEOTIDE SEQUENCE [LARGE SCALE GENOMIC DNA]</scope>
    <source>
        <strain evidence="3 4">S-6-2</strain>
    </source>
</reference>
<evidence type="ECO:0000256" key="1">
    <source>
        <dbReference type="SAM" id="SignalP"/>
    </source>
</evidence>
<keyword evidence="4" id="KW-1185">Reference proteome</keyword>
<name>A0A1V0B9F1_9GAMM</name>
<dbReference type="Proteomes" id="UP000243488">
    <property type="component" value="Chromosome"/>
</dbReference>
<dbReference type="RefSeq" id="WP_080051463.1">
    <property type="nucleotide sequence ID" value="NZ_CP020100.1"/>
</dbReference>
<protein>
    <recommendedName>
        <fullName evidence="2">DUF4124 domain-containing protein</fullName>
    </recommendedName>
</protein>
<evidence type="ECO:0000259" key="2">
    <source>
        <dbReference type="Pfam" id="PF13511"/>
    </source>
</evidence>
<evidence type="ECO:0000313" key="3">
    <source>
        <dbReference type="EMBL" id="AQZ96555.1"/>
    </source>
</evidence>
<dbReference type="Pfam" id="PF13511">
    <property type="entry name" value="DUF4124"/>
    <property type="match status" value="1"/>
</dbReference>
<feature type="signal peptide" evidence="1">
    <location>
        <begin position="1"/>
        <end position="18"/>
    </location>
</feature>
<dbReference type="InterPro" id="IPR025392">
    <property type="entry name" value="DUF4124"/>
</dbReference>
<dbReference type="AlphaFoldDB" id="A0A1V0B9F1"/>
<dbReference type="KEGG" id="ppha:BVH74_18155"/>
<proteinExistence type="predicted"/>
<gene>
    <name evidence="3" type="ORF">BVH74_18155</name>
</gene>
<dbReference type="EMBL" id="CP020100">
    <property type="protein sequence ID" value="AQZ96555.1"/>
    <property type="molecule type" value="Genomic_DNA"/>
</dbReference>
<keyword evidence="1" id="KW-0732">Signal</keyword>
<feature type="chain" id="PRO_5012821233" description="DUF4124 domain-containing protein" evidence="1">
    <location>
        <begin position="19"/>
        <end position="164"/>
    </location>
</feature>
<feature type="domain" description="DUF4124" evidence="2">
    <location>
        <begin position="9"/>
        <end position="49"/>
    </location>
</feature>
<organism evidence="3 4">
    <name type="scientific">Halopseudomonas phragmitis</name>
    <dbReference type="NCBI Taxonomy" id="1931241"/>
    <lineage>
        <taxon>Bacteria</taxon>
        <taxon>Pseudomonadati</taxon>
        <taxon>Pseudomonadota</taxon>
        <taxon>Gammaproteobacteria</taxon>
        <taxon>Pseudomonadales</taxon>
        <taxon>Pseudomonadaceae</taxon>
        <taxon>Halopseudomonas</taxon>
    </lineage>
</organism>